<keyword evidence="1" id="KW-1133">Transmembrane helix</keyword>
<keyword evidence="1" id="KW-0812">Transmembrane</keyword>
<organism evidence="2 3">
    <name type="scientific">Methyloglobulus morosus KoM1</name>
    <dbReference type="NCBI Taxonomy" id="1116472"/>
    <lineage>
        <taxon>Bacteria</taxon>
        <taxon>Pseudomonadati</taxon>
        <taxon>Pseudomonadota</taxon>
        <taxon>Gammaproteobacteria</taxon>
        <taxon>Methylococcales</taxon>
        <taxon>Methylococcaceae</taxon>
        <taxon>Methyloglobulus</taxon>
    </lineage>
</organism>
<feature type="transmembrane region" description="Helical" evidence="1">
    <location>
        <begin position="72"/>
        <end position="91"/>
    </location>
</feature>
<evidence type="ECO:0008006" key="4">
    <source>
        <dbReference type="Google" id="ProtNLM"/>
    </source>
</evidence>
<feature type="transmembrane region" description="Helical" evidence="1">
    <location>
        <begin position="12"/>
        <end position="34"/>
    </location>
</feature>
<accession>V5E1L7</accession>
<dbReference type="Proteomes" id="UP000017842">
    <property type="component" value="Unassembled WGS sequence"/>
</dbReference>
<dbReference type="OrthoDB" id="118744at2"/>
<comment type="caution">
    <text evidence="2">The sequence shown here is derived from an EMBL/GenBank/DDBJ whole genome shotgun (WGS) entry which is preliminary data.</text>
</comment>
<feature type="transmembrane region" description="Helical" evidence="1">
    <location>
        <begin position="46"/>
        <end position="65"/>
    </location>
</feature>
<dbReference type="EMBL" id="AYLO01000020">
    <property type="protein sequence ID" value="ESS73451.1"/>
    <property type="molecule type" value="Genomic_DNA"/>
</dbReference>
<keyword evidence="1" id="KW-0472">Membrane</keyword>
<dbReference type="STRING" id="1116472.MGMO_20c00060"/>
<sequence>MNDSDRIQYLRIALIVVGLIFIFGLWTLTVIWPSGWSWHTGGRSEYLEMILGIYATLGVFLIWASRNPMMHLSLIWFTVWSSIVHAVIMAVESIANTQHIGHLWGDVAALLMVAAALAALTPRQHRCLTEPLTDKDKTNH</sequence>
<gene>
    <name evidence="2" type="ORF">MGMO_20c00060</name>
</gene>
<dbReference type="eggNOG" id="ENOG5032TS1">
    <property type="taxonomic scope" value="Bacteria"/>
</dbReference>
<reference evidence="2 3" key="1">
    <citation type="journal article" date="2013" name="Genome Announc.">
        <title>Draft Genome Sequence of the Methanotrophic Gammaproteobacterium Methyloglobulus morosus DSM 22980 Strain KoM1.</title>
        <authorList>
            <person name="Poehlein A."/>
            <person name="Deutzmann J.S."/>
            <person name="Daniel R."/>
            <person name="Simeonova D.D."/>
        </authorList>
    </citation>
    <scope>NUCLEOTIDE SEQUENCE [LARGE SCALE GENOMIC DNA]</scope>
    <source>
        <strain evidence="2 3">KoM1</strain>
    </source>
</reference>
<name>V5E1L7_9GAMM</name>
<dbReference type="AlphaFoldDB" id="V5E1L7"/>
<dbReference type="RefSeq" id="WP_023493563.1">
    <property type="nucleotide sequence ID" value="NZ_AYLO01000020.1"/>
</dbReference>
<evidence type="ECO:0000256" key="1">
    <source>
        <dbReference type="SAM" id="Phobius"/>
    </source>
</evidence>
<evidence type="ECO:0000313" key="3">
    <source>
        <dbReference type="Proteomes" id="UP000017842"/>
    </source>
</evidence>
<proteinExistence type="predicted"/>
<feature type="transmembrane region" description="Helical" evidence="1">
    <location>
        <begin position="103"/>
        <end position="120"/>
    </location>
</feature>
<dbReference type="InterPro" id="IPR046572">
    <property type="entry name" value="DUF6632"/>
</dbReference>
<dbReference type="PATRIC" id="fig|1116472.3.peg.673"/>
<dbReference type="Pfam" id="PF20337">
    <property type="entry name" value="DUF6632"/>
    <property type="match status" value="1"/>
</dbReference>
<keyword evidence="3" id="KW-1185">Reference proteome</keyword>
<evidence type="ECO:0000313" key="2">
    <source>
        <dbReference type="EMBL" id="ESS73451.1"/>
    </source>
</evidence>
<protein>
    <recommendedName>
        <fullName evidence="4">Transmembrane protein</fullName>
    </recommendedName>
</protein>